<accession>A0A0R2ZHB1</accession>
<feature type="non-terminal residue" evidence="1">
    <location>
        <position position="132"/>
    </location>
</feature>
<dbReference type="Proteomes" id="UP000052019">
    <property type="component" value="Unassembled WGS sequence"/>
</dbReference>
<gene>
    <name evidence="1" type="ORF">TU79_13575</name>
</gene>
<dbReference type="EMBL" id="JYLK01000007">
    <property type="protein sequence ID" value="KRP60186.1"/>
    <property type="molecule type" value="Genomic_DNA"/>
</dbReference>
<organism evidence="1 2">
    <name type="scientific">Pseudomonas trivialis</name>
    <dbReference type="NCBI Taxonomy" id="200450"/>
    <lineage>
        <taxon>Bacteria</taxon>
        <taxon>Pseudomonadati</taxon>
        <taxon>Pseudomonadota</taxon>
        <taxon>Gammaproteobacteria</taxon>
        <taxon>Pseudomonadales</taxon>
        <taxon>Pseudomonadaceae</taxon>
        <taxon>Pseudomonas</taxon>
    </lineage>
</organism>
<reference evidence="1 2" key="1">
    <citation type="submission" date="2015-02" db="EMBL/GenBank/DDBJ databases">
        <title>Two Pseudomonas sp. nov. isolated from raw milk.</title>
        <authorList>
            <person name="Wenning M."/>
            <person name="von Neubeck M."/>
            <person name="Huptas C."/>
            <person name="Scherer S."/>
        </authorList>
    </citation>
    <scope>NUCLEOTIDE SEQUENCE [LARGE SCALE GENOMIC DNA]</scope>
    <source>
        <strain evidence="1 2">DSM 14937</strain>
    </source>
</reference>
<protein>
    <submittedName>
        <fullName evidence="1">Uncharacterized protein</fullName>
    </submittedName>
</protein>
<dbReference type="RefSeq" id="WP_057008437.1">
    <property type="nucleotide sequence ID" value="NZ_JYLK01000007.1"/>
</dbReference>
<proteinExistence type="predicted"/>
<sequence>MIPVIAKLVLTPMDAKAPDVESVFRDFRDCLNTFDAWAERFWSGSALALEQTFKVGDDVTLSAPASSRTPSAVVATCPAQGSLTLLHLFESTRLVPIGDTPVMVQAIAADGSPIGAPLHRTIDASGRLEIPE</sequence>
<evidence type="ECO:0000313" key="1">
    <source>
        <dbReference type="EMBL" id="KRP60186.1"/>
    </source>
</evidence>
<dbReference type="AlphaFoldDB" id="A0A0R2ZHB1"/>
<name>A0A0R2ZHB1_9PSED</name>
<comment type="caution">
    <text evidence="1">The sequence shown here is derived from an EMBL/GenBank/DDBJ whole genome shotgun (WGS) entry which is preliminary data.</text>
</comment>
<evidence type="ECO:0000313" key="2">
    <source>
        <dbReference type="Proteomes" id="UP000052019"/>
    </source>
</evidence>